<reference evidence="2" key="5">
    <citation type="journal article" date="2021" name="G3 (Bethesda)">
        <title>Aegilops tauschii genome assembly Aet v5.0 features greater sequence contiguity and improved annotation.</title>
        <authorList>
            <person name="Wang L."/>
            <person name="Zhu T."/>
            <person name="Rodriguez J.C."/>
            <person name="Deal K.R."/>
            <person name="Dubcovsky J."/>
            <person name="McGuire P.E."/>
            <person name="Lux T."/>
            <person name="Spannagl M."/>
            <person name="Mayer K.F.X."/>
            <person name="Baldrich P."/>
            <person name="Meyers B.C."/>
            <person name="Huo N."/>
            <person name="Gu Y.Q."/>
            <person name="Zhou H."/>
            <person name="Devos K.M."/>
            <person name="Bennetzen J.L."/>
            <person name="Unver T."/>
            <person name="Budak H."/>
            <person name="Gulick P.J."/>
            <person name="Galiba G."/>
            <person name="Kalapos B."/>
            <person name="Nelson D.R."/>
            <person name="Li P."/>
            <person name="You F.M."/>
            <person name="Luo M.C."/>
            <person name="Dvorak J."/>
        </authorList>
    </citation>
    <scope>NUCLEOTIDE SEQUENCE [LARGE SCALE GENOMIC DNA]</scope>
    <source>
        <strain evidence="2">cv. AL8/78</strain>
    </source>
</reference>
<dbReference type="STRING" id="200361.A0A453SLL0"/>
<proteinExistence type="predicted"/>
<feature type="region of interest" description="Disordered" evidence="1">
    <location>
        <begin position="182"/>
        <end position="238"/>
    </location>
</feature>
<sequence>GSVTWASRGPYKKTAIMTAQQELDTEAEAQQESVESITKQKEAIVVSSPQLPPEFLDASKILPAAGLLAVRRRRATRARTLSPRPARAPRLSSSADSVCLCGWAMDLGTENRLAALLLEEARRLRMQAEKEGVHAYLQKPNVRHRPNSRFLAATVLGVQQANRVVEVNEMWRAREKELELESKMKTRTNGRIDSRSHKRKNDSRDQSPVSKTQRDRPYGASFSSRDSHSSSYSDWEDGLGDDEIEEFLRSRVKRGRGAIGSRMDEPGPYLKPPSGGQDNSISPDARVKEERKRQVYGPEKPLFLRSKSSDEEPSTSKHKHIKEEKNNSSNRERKEENRRSKHHHREHKSHETEAYK</sequence>
<evidence type="ECO:0000313" key="3">
    <source>
        <dbReference type="Proteomes" id="UP000015105"/>
    </source>
</evidence>
<dbReference type="Gramene" id="AET7Gv20986400.2">
    <property type="protein sequence ID" value="AET7Gv20986400.2"/>
    <property type="gene ID" value="AET7Gv20986400"/>
</dbReference>
<evidence type="ECO:0000256" key="1">
    <source>
        <dbReference type="SAM" id="MobiDB-lite"/>
    </source>
</evidence>
<dbReference type="PANTHER" id="PTHR34684:SF2">
    <property type="match status" value="1"/>
</dbReference>
<name>A0A453SLL0_AEGTS</name>
<feature type="compositionally biased region" description="Basic and acidic residues" evidence="1">
    <location>
        <begin position="182"/>
        <end position="195"/>
    </location>
</feature>
<reference evidence="2" key="4">
    <citation type="submission" date="2019-03" db="UniProtKB">
        <authorList>
            <consortium name="EnsemblPlants"/>
        </authorList>
    </citation>
    <scope>IDENTIFICATION</scope>
</reference>
<reference evidence="3" key="1">
    <citation type="journal article" date="2014" name="Science">
        <title>Ancient hybridizations among the ancestral genomes of bread wheat.</title>
        <authorList>
            <consortium name="International Wheat Genome Sequencing Consortium,"/>
            <person name="Marcussen T."/>
            <person name="Sandve S.R."/>
            <person name="Heier L."/>
            <person name="Spannagl M."/>
            <person name="Pfeifer M."/>
            <person name="Jakobsen K.S."/>
            <person name="Wulff B.B."/>
            <person name="Steuernagel B."/>
            <person name="Mayer K.F."/>
            <person name="Olsen O.A."/>
        </authorList>
    </citation>
    <scope>NUCLEOTIDE SEQUENCE [LARGE SCALE GENOMIC DNA]</scope>
    <source>
        <strain evidence="3">cv. AL8/78</strain>
    </source>
</reference>
<evidence type="ECO:0000313" key="2">
    <source>
        <dbReference type="EnsemblPlants" id="AET7Gv20986400.2"/>
    </source>
</evidence>
<dbReference type="PANTHER" id="PTHR34684">
    <property type="entry name" value="OS08G0192200 PROTEIN"/>
    <property type="match status" value="1"/>
</dbReference>
<feature type="region of interest" description="Disordered" evidence="1">
    <location>
        <begin position="258"/>
        <end position="356"/>
    </location>
</feature>
<keyword evidence="3" id="KW-1185">Reference proteome</keyword>
<reference evidence="2" key="3">
    <citation type="journal article" date="2017" name="Nature">
        <title>Genome sequence of the progenitor of the wheat D genome Aegilops tauschii.</title>
        <authorList>
            <person name="Luo M.C."/>
            <person name="Gu Y.Q."/>
            <person name="Puiu D."/>
            <person name="Wang H."/>
            <person name="Twardziok S.O."/>
            <person name="Deal K.R."/>
            <person name="Huo N."/>
            <person name="Zhu T."/>
            <person name="Wang L."/>
            <person name="Wang Y."/>
            <person name="McGuire P.E."/>
            <person name="Liu S."/>
            <person name="Long H."/>
            <person name="Ramasamy R.K."/>
            <person name="Rodriguez J.C."/>
            <person name="Van S.L."/>
            <person name="Yuan L."/>
            <person name="Wang Z."/>
            <person name="Xia Z."/>
            <person name="Xiao L."/>
            <person name="Anderson O.D."/>
            <person name="Ouyang S."/>
            <person name="Liang Y."/>
            <person name="Zimin A.V."/>
            <person name="Pertea G."/>
            <person name="Qi P."/>
            <person name="Bennetzen J.L."/>
            <person name="Dai X."/>
            <person name="Dawson M.W."/>
            <person name="Muller H.G."/>
            <person name="Kugler K."/>
            <person name="Rivarola-Duarte L."/>
            <person name="Spannagl M."/>
            <person name="Mayer K.F.X."/>
            <person name="Lu F.H."/>
            <person name="Bevan M.W."/>
            <person name="Leroy P."/>
            <person name="Li P."/>
            <person name="You F.M."/>
            <person name="Sun Q."/>
            <person name="Liu Z."/>
            <person name="Lyons E."/>
            <person name="Wicker T."/>
            <person name="Salzberg S.L."/>
            <person name="Devos K.M."/>
            <person name="Dvorak J."/>
        </authorList>
    </citation>
    <scope>NUCLEOTIDE SEQUENCE [LARGE SCALE GENOMIC DNA]</scope>
    <source>
        <strain evidence="2">cv. AL8/78</strain>
    </source>
</reference>
<feature type="compositionally biased region" description="Low complexity" evidence="1">
    <location>
        <begin position="221"/>
        <end position="233"/>
    </location>
</feature>
<dbReference type="Proteomes" id="UP000015105">
    <property type="component" value="Chromosome 7D"/>
</dbReference>
<feature type="compositionally biased region" description="Basic and acidic residues" evidence="1">
    <location>
        <begin position="321"/>
        <end position="338"/>
    </location>
</feature>
<accession>A0A453SLL0</accession>
<organism evidence="2 3">
    <name type="scientific">Aegilops tauschii subsp. strangulata</name>
    <name type="common">Goatgrass</name>
    <dbReference type="NCBI Taxonomy" id="200361"/>
    <lineage>
        <taxon>Eukaryota</taxon>
        <taxon>Viridiplantae</taxon>
        <taxon>Streptophyta</taxon>
        <taxon>Embryophyta</taxon>
        <taxon>Tracheophyta</taxon>
        <taxon>Spermatophyta</taxon>
        <taxon>Magnoliopsida</taxon>
        <taxon>Liliopsida</taxon>
        <taxon>Poales</taxon>
        <taxon>Poaceae</taxon>
        <taxon>BOP clade</taxon>
        <taxon>Pooideae</taxon>
        <taxon>Triticodae</taxon>
        <taxon>Triticeae</taxon>
        <taxon>Triticinae</taxon>
        <taxon>Aegilops</taxon>
    </lineage>
</organism>
<dbReference type="EnsemblPlants" id="AET7Gv20986400.2">
    <property type="protein sequence ID" value="AET7Gv20986400.2"/>
    <property type="gene ID" value="AET7Gv20986400"/>
</dbReference>
<protein>
    <submittedName>
        <fullName evidence="2">Uncharacterized protein</fullName>
    </submittedName>
</protein>
<dbReference type="AlphaFoldDB" id="A0A453SLL0"/>
<reference evidence="3" key="2">
    <citation type="journal article" date="2017" name="Nat. Plants">
        <title>The Aegilops tauschii genome reveals multiple impacts of transposons.</title>
        <authorList>
            <person name="Zhao G."/>
            <person name="Zou C."/>
            <person name="Li K."/>
            <person name="Wang K."/>
            <person name="Li T."/>
            <person name="Gao L."/>
            <person name="Zhang X."/>
            <person name="Wang H."/>
            <person name="Yang Z."/>
            <person name="Liu X."/>
            <person name="Jiang W."/>
            <person name="Mao L."/>
            <person name="Kong X."/>
            <person name="Jiao Y."/>
            <person name="Jia J."/>
        </authorList>
    </citation>
    <scope>NUCLEOTIDE SEQUENCE [LARGE SCALE GENOMIC DNA]</scope>
    <source>
        <strain evidence="3">cv. AL8/78</strain>
    </source>
</reference>